<dbReference type="InterPro" id="IPR014710">
    <property type="entry name" value="RmlC-like_jellyroll"/>
</dbReference>
<dbReference type="OrthoDB" id="504210at2759"/>
<dbReference type="Proteomes" id="UP000308768">
    <property type="component" value="Unassembled WGS sequence"/>
</dbReference>
<proteinExistence type="predicted"/>
<gene>
    <name evidence="1" type="ORF">B0A49_02022</name>
</gene>
<evidence type="ECO:0000313" key="1">
    <source>
        <dbReference type="EMBL" id="TKA75491.1"/>
    </source>
</evidence>
<dbReference type="SUPFAM" id="SSF51182">
    <property type="entry name" value="RmlC-like cupins"/>
    <property type="match status" value="1"/>
</dbReference>
<accession>A0A4U0XGZ0</accession>
<sequence length="108" mass="11959">MPRTLTRDRSIFFIPGQGGITFHPNTAAVTITLPVGSTGRTGLHWHETHTEFLSVLQGVALITLGTVTETFRPADGTIAEEGANLERLACTVPDEWREDEERHELCFL</sequence>
<keyword evidence="2" id="KW-1185">Reference proteome</keyword>
<comment type="caution">
    <text evidence="1">The sequence shown here is derived from an EMBL/GenBank/DDBJ whole genome shotgun (WGS) entry which is preliminary data.</text>
</comment>
<evidence type="ECO:0008006" key="3">
    <source>
        <dbReference type="Google" id="ProtNLM"/>
    </source>
</evidence>
<name>A0A4U0XGZ0_9PEZI</name>
<evidence type="ECO:0000313" key="2">
    <source>
        <dbReference type="Proteomes" id="UP000308768"/>
    </source>
</evidence>
<dbReference type="Gene3D" id="2.60.120.10">
    <property type="entry name" value="Jelly Rolls"/>
    <property type="match status" value="1"/>
</dbReference>
<dbReference type="AlphaFoldDB" id="A0A4U0XGZ0"/>
<dbReference type="EMBL" id="NAJN01000290">
    <property type="protein sequence ID" value="TKA75491.1"/>
    <property type="molecule type" value="Genomic_DNA"/>
</dbReference>
<organism evidence="1 2">
    <name type="scientific">Cryomyces minteri</name>
    <dbReference type="NCBI Taxonomy" id="331657"/>
    <lineage>
        <taxon>Eukaryota</taxon>
        <taxon>Fungi</taxon>
        <taxon>Dikarya</taxon>
        <taxon>Ascomycota</taxon>
        <taxon>Pezizomycotina</taxon>
        <taxon>Dothideomycetes</taxon>
        <taxon>Dothideomycetes incertae sedis</taxon>
        <taxon>Cryomyces</taxon>
    </lineage>
</organism>
<reference evidence="1 2" key="1">
    <citation type="submission" date="2017-03" db="EMBL/GenBank/DDBJ databases">
        <title>Genomes of endolithic fungi from Antarctica.</title>
        <authorList>
            <person name="Coleine C."/>
            <person name="Masonjones S."/>
            <person name="Stajich J.E."/>
        </authorList>
    </citation>
    <scope>NUCLEOTIDE SEQUENCE [LARGE SCALE GENOMIC DNA]</scope>
    <source>
        <strain evidence="1 2">CCFEE 5187</strain>
    </source>
</reference>
<protein>
    <recommendedName>
        <fullName evidence="3">Cupin 2 conserved barrel domain-containing protein</fullName>
    </recommendedName>
</protein>
<dbReference type="InterPro" id="IPR011051">
    <property type="entry name" value="RmlC_Cupin_sf"/>
</dbReference>